<dbReference type="GO" id="GO:0003677">
    <property type="term" value="F:DNA binding"/>
    <property type="evidence" value="ECO:0007669"/>
    <property type="project" value="UniProtKB-KW"/>
</dbReference>
<dbReference type="Proteomes" id="UP000254060">
    <property type="component" value="Unassembled WGS sequence"/>
</dbReference>
<dbReference type="Pfam" id="PF01047">
    <property type="entry name" value="MarR"/>
    <property type="match status" value="1"/>
</dbReference>
<dbReference type="STRING" id="1397694.GCA_000702585_00096"/>
<evidence type="ECO:0000313" key="3">
    <source>
        <dbReference type="EMBL" id="STO09254.1"/>
    </source>
</evidence>
<gene>
    <name evidence="3" type="ORF">NCTC13163_02671</name>
</gene>
<dbReference type="Gene3D" id="1.10.10.10">
    <property type="entry name" value="Winged helix-like DNA-binding domain superfamily/Winged helix DNA-binding domain"/>
    <property type="match status" value="1"/>
</dbReference>
<dbReference type="PANTHER" id="PTHR33164">
    <property type="entry name" value="TRANSCRIPTIONAL REGULATOR, MARR FAMILY"/>
    <property type="match status" value="1"/>
</dbReference>
<dbReference type="InterPro" id="IPR039422">
    <property type="entry name" value="MarR/SlyA-like"/>
</dbReference>
<dbReference type="GO" id="GO:0006950">
    <property type="term" value="P:response to stress"/>
    <property type="evidence" value="ECO:0007669"/>
    <property type="project" value="TreeGrafter"/>
</dbReference>
<sequence>MNETRKQQVIEMYRQIDELDLLFTKYFTDLNEFQLSYQQEQMLLLFKRQETWTTTEIATKMNISKSAVSQVLKVLEQREFVQKKKNPDNLRESFIRLGPLGHAYSKQIDAIEERLAEEMFSVLEDEEMKMINRSLALMIQRFK</sequence>
<keyword evidence="1" id="KW-0238">DNA-binding</keyword>
<protein>
    <submittedName>
        <fullName evidence="3">Predicted transcriptional regulator</fullName>
    </submittedName>
</protein>
<dbReference type="EMBL" id="UGGP01000001">
    <property type="protein sequence ID" value="STO09254.1"/>
    <property type="molecule type" value="Genomic_DNA"/>
</dbReference>
<dbReference type="PANTHER" id="PTHR33164:SF89">
    <property type="entry name" value="MARR FAMILY REGULATORY PROTEIN"/>
    <property type="match status" value="1"/>
</dbReference>
<dbReference type="SMART" id="SM00347">
    <property type="entry name" value="HTH_MARR"/>
    <property type="match status" value="1"/>
</dbReference>
<name>A0A377FXG2_9BACL</name>
<dbReference type="AlphaFoldDB" id="A0A377FXG2"/>
<dbReference type="InterPro" id="IPR036390">
    <property type="entry name" value="WH_DNA-bd_sf"/>
</dbReference>
<evidence type="ECO:0000256" key="1">
    <source>
        <dbReference type="ARBA" id="ARBA00023125"/>
    </source>
</evidence>
<dbReference type="PROSITE" id="PS50995">
    <property type="entry name" value="HTH_MARR_2"/>
    <property type="match status" value="1"/>
</dbReference>
<reference evidence="3 4" key="1">
    <citation type="submission" date="2018-06" db="EMBL/GenBank/DDBJ databases">
        <authorList>
            <consortium name="Pathogen Informatics"/>
            <person name="Doyle S."/>
        </authorList>
    </citation>
    <scope>NUCLEOTIDE SEQUENCE [LARGE SCALE GENOMIC DNA]</scope>
    <source>
        <strain evidence="3 4">NCTC13163</strain>
    </source>
</reference>
<dbReference type="RefSeq" id="WP_235263286.1">
    <property type="nucleotide sequence ID" value="NZ_UGGP01000001.1"/>
</dbReference>
<organism evidence="3 4">
    <name type="scientific">Exiguobacterium aurantiacum</name>
    <dbReference type="NCBI Taxonomy" id="33987"/>
    <lineage>
        <taxon>Bacteria</taxon>
        <taxon>Bacillati</taxon>
        <taxon>Bacillota</taxon>
        <taxon>Bacilli</taxon>
        <taxon>Bacillales</taxon>
        <taxon>Bacillales Family XII. Incertae Sedis</taxon>
        <taxon>Exiguobacterium</taxon>
    </lineage>
</organism>
<evidence type="ECO:0000313" key="4">
    <source>
        <dbReference type="Proteomes" id="UP000254060"/>
    </source>
</evidence>
<dbReference type="InterPro" id="IPR000835">
    <property type="entry name" value="HTH_MarR-typ"/>
</dbReference>
<feature type="domain" description="HTH marR-type" evidence="2">
    <location>
        <begin position="1"/>
        <end position="140"/>
    </location>
</feature>
<proteinExistence type="predicted"/>
<dbReference type="InterPro" id="IPR036388">
    <property type="entry name" value="WH-like_DNA-bd_sf"/>
</dbReference>
<dbReference type="GO" id="GO:0003700">
    <property type="term" value="F:DNA-binding transcription factor activity"/>
    <property type="evidence" value="ECO:0007669"/>
    <property type="project" value="InterPro"/>
</dbReference>
<evidence type="ECO:0000259" key="2">
    <source>
        <dbReference type="PROSITE" id="PS50995"/>
    </source>
</evidence>
<dbReference type="SUPFAM" id="SSF46785">
    <property type="entry name" value="Winged helix' DNA-binding domain"/>
    <property type="match status" value="1"/>
</dbReference>
<accession>A0A377FXG2</accession>